<dbReference type="RefSeq" id="WP_129234190.1">
    <property type="nucleotide sequence ID" value="NZ_JBHXVJ010000004.1"/>
</dbReference>
<dbReference type="Pfam" id="PF09994">
    <property type="entry name" value="T6SS_Tle1-like_cat"/>
    <property type="match status" value="1"/>
</dbReference>
<evidence type="ECO:0000313" key="3">
    <source>
        <dbReference type="Proteomes" id="UP000292881"/>
    </source>
</evidence>
<gene>
    <name evidence="2" type="ORF">ESO86_06650</name>
</gene>
<evidence type="ECO:0000313" key="2">
    <source>
        <dbReference type="EMBL" id="RXZ48403.1"/>
    </source>
</evidence>
<proteinExistence type="predicted"/>
<protein>
    <submittedName>
        <fullName evidence="2">DUF2235 domain-containing protein</fullName>
    </submittedName>
</protein>
<accession>A0A4V1QSH4</accession>
<dbReference type="InterPro" id="IPR029058">
    <property type="entry name" value="AB_hydrolase_fold"/>
</dbReference>
<dbReference type="Proteomes" id="UP000292881">
    <property type="component" value="Unassembled WGS sequence"/>
</dbReference>
<keyword evidence="3" id="KW-1185">Reference proteome</keyword>
<organism evidence="2 3">
    <name type="scientific">Agromyces binzhouensis</name>
    <dbReference type="NCBI Taxonomy" id="1817495"/>
    <lineage>
        <taxon>Bacteria</taxon>
        <taxon>Bacillati</taxon>
        <taxon>Actinomycetota</taxon>
        <taxon>Actinomycetes</taxon>
        <taxon>Micrococcales</taxon>
        <taxon>Microbacteriaceae</taxon>
        <taxon>Agromyces</taxon>
    </lineage>
</organism>
<comment type="caution">
    <text evidence="2">The sequence shown here is derived from an EMBL/GenBank/DDBJ whole genome shotgun (WGS) entry which is preliminary data.</text>
</comment>
<reference evidence="2 3" key="1">
    <citation type="submission" date="2019-01" db="EMBL/GenBank/DDBJ databases">
        <authorList>
            <person name="Li J."/>
        </authorList>
    </citation>
    <scope>NUCLEOTIDE SEQUENCE [LARGE SCALE GENOMIC DNA]</scope>
    <source>
        <strain evidence="2 3">CGMCC 4.7180</strain>
    </source>
</reference>
<dbReference type="EMBL" id="SDPL01000090">
    <property type="protein sequence ID" value="RXZ48403.1"/>
    <property type="molecule type" value="Genomic_DNA"/>
</dbReference>
<dbReference type="InterPro" id="IPR018712">
    <property type="entry name" value="Tle1-like_cat"/>
</dbReference>
<feature type="domain" description="T6SS Phospholipase effector Tle1-like catalytic" evidence="1">
    <location>
        <begin position="3"/>
        <end position="260"/>
    </location>
</feature>
<dbReference type="OrthoDB" id="4378831at2"/>
<dbReference type="AlphaFoldDB" id="A0A4V1QSH4"/>
<dbReference type="SUPFAM" id="SSF53474">
    <property type="entry name" value="alpha/beta-Hydrolases"/>
    <property type="match status" value="1"/>
</dbReference>
<name>A0A4V1QSH4_9MICO</name>
<sequence>MARNLVLCLDGTAGQVRGDADSNCVRVYDLLDLSDETAQVAYYDPGVGTFASPGAWTPLARGLSRLGGLIYGAGMRQNLGEAYAWLMRTWQPGDRIFVFGFSRGAFTARALTGMLRLVGLMRPGSENQLQYAVAKYARRGGEGRIPWDEIHRFSRLFAQQVDGRSTIPIEYLGLWDTVKALGVVRIAPDWPYTRQLPNARHIRHAISIDERRRPFREYEVRTKAPETLEEAWFAGIHSDVGGTYADDPKLSTIALKWVLEGAVDRGLKLDAKRTAKEFEGFSDAHSAGAAHRNGAVWSLLVPRRRPIPPGVRVHASVRERMSATDYRPRLPADATWVDDDWTTLRIP</sequence>
<dbReference type="PANTHER" id="PTHR33840">
    <property type="match status" value="1"/>
</dbReference>
<dbReference type="PANTHER" id="PTHR33840:SF1">
    <property type="entry name" value="TLE1 PHOSPHOLIPASE DOMAIN-CONTAINING PROTEIN"/>
    <property type="match status" value="1"/>
</dbReference>
<evidence type="ECO:0000259" key="1">
    <source>
        <dbReference type="Pfam" id="PF09994"/>
    </source>
</evidence>